<name>A0A2Z3GKK1_9BACT</name>
<dbReference type="SUPFAM" id="SSF54975">
    <property type="entry name" value="Acylphosphatase/BLUF domain-like"/>
    <property type="match status" value="1"/>
</dbReference>
<dbReference type="PROSITE" id="PS50925">
    <property type="entry name" value="BLUF"/>
    <property type="match status" value="1"/>
</dbReference>
<dbReference type="KEGG" id="hnv:DDQ68_01985"/>
<protein>
    <recommendedName>
        <fullName evidence="1">BLUF domain-containing protein</fullName>
    </recommendedName>
</protein>
<organism evidence="2 3">
    <name type="scientific">Hymenobacter nivis</name>
    <dbReference type="NCBI Taxonomy" id="1850093"/>
    <lineage>
        <taxon>Bacteria</taxon>
        <taxon>Pseudomonadati</taxon>
        <taxon>Bacteroidota</taxon>
        <taxon>Cytophagia</taxon>
        <taxon>Cytophagales</taxon>
        <taxon>Hymenobacteraceae</taxon>
        <taxon>Hymenobacter</taxon>
    </lineage>
</organism>
<dbReference type="Pfam" id="PF04940">
    <property type="entry name" value="BLUF"/>
    <property type="match status" value="1"/>
</dbReference>
<dbReference type="RefSeq" id="WP_109652701.1">
    <property type="nucleotide sequence ID" value="NZ_CP029145.1"/>
</dbReference>
<dbReference type="GO" id="GO:0009882">
    <property type="term" value="F:blue light photoreceptor activity"/>
    <property type="evidence" value="ECO:0007669"/>
    <property type="project" value="InterPro"/>
</dbReference>
<feature type="domain" description="BLUF" evidence="1">
    <location>
        <begin position="3"/>
        <end position="98"/>
    </location>
</feature>
<evidence type="ECO:0000259" key="1">
    <source>
        <dbReference type="PROSITE" id="PS50925"/>
    </source>
</evidence>
<gene>
    <name evidence="2" type="ORF">DDQ68_01985</name>
</gene>
<accession>A0A2Z3GKK1</accession>
<dbReference type="InterPro" id="IPR036046">
    <property type="entry name" value="Acylphosphatase-like_dom_sf"/>
</dbReference>
<dbReference type="Proteomes" id="UP000245999">
    <property type="component" value="Chromosome"/>
</dbReference>
<evidence type="ECO:0000313" key="2">
    <source>
        <dbReference type="EMBL" id="AWM31666.1"/>
    </source>
</evidence>
<evidence type="ECO:0000313" key="3">
    <source>
        <dbReference type="Proteomes" id="UP000245999"/>
    </source>
</evidence>
<dbReference type="GO" id="GO:0071949">
    <property type="term" value="F:FAD binding"/>
    <property type="evidence" value="ECO:0007669"/>
    <property type="project" value="InterPro"/>
</dbReference>
<reference evidence="3" key="1">
    <citation type="submission" date="2018-04" db="EMBL/GenBank/DDBJ databases">
        <title>Complete genome of Antarctic heterotrophic bacterium Hymenobacter nivis.</title>
        <authorList>
            <person name="Terashima M."/>
        </authorList>
    </citation>
    <scope>NUCLEOTIDE SEQUENCE [LARGE SCALE GENOMIC DNA]</scope>
    <source>
        <strain evidence="3">NBRC 111535</strain>
    </source>
</reference>
<dbReference type="AlphaFoldDB" id="A0A2Z3GKK1"/>
<sequence length="155" mass="18097">MNLYYLIYRSQTQRLFTTAQLAASLQRWRPINHAKRITGMLLYTATANGQFMQVIEGEKAVVRHLYYDKIARDPRHHDCEVLGEGPTDHRSFPDWGMGFRPAQDIDLQRIIGYFDTENGRFLLPRAHNIPADMLLLMLRFVAEYDGTPEREEPLD</sequence>
<proteinExistence type="predicted"/>
<dbReference type="Gene3D" id="3.30.70.100">
    <property type="match status" value="1"/>
</dbReference>
<keyword evidence="3" id="KW-1185">Reference proteome</keyword>
<dbReference type="SMART" id="SM01034">
    <property type="entry name" value="BLUF"/>
    <property type="match status" value="1"/>
</dbReference>
<dbReference type="OrthoDB" id="1122028at2"/>
<dbReference type="InterPro" id="IPR007024">
    <property type="entry name" value="BLUF_domain"/>
</dbReference>
<dbReference type="EMBL" id="CP029145">
    <property type="protein sequence ID" value="AWM31666.1"/>
    <property type="molecule type" value="Genomic_DNA"/>
</dbReference>